<dbReference type="InterPro" id="IPR005607">
    <property type="entry name" value="BSD_dom"/>
</dbReference>
<dbReference type="InterPro" id="IPR013876">
    <property type="entry name" value="TFIIH_BTF_p62_N"/>
</dbReference>
<dbReference type="InterPro" id="IPR011993">
    <property type="entry name" value="PH-like_dom_sf"/>
</dbReference>
<dbReference type="GO" id="GO:0006289">
    <property type="term" value="P:nucleotide-excision repair"/>
    <property type="evidence" value="ECO:0007669"/>
    <property type="project" value="InterPro"/>
</dbReference>
<comment type="caution">
    <text evidence="9">The sequence shown here is derived from an EMBL/GenBank/DDBJ whole genome shotgun (WGS) entry which is preliminary data.</text>
</comment>
<evidence type="ECO:0000256" key="1">
    <source>
        <dbReference type="ARBA" id="ARBA00004123"/>
    </source>
</evidence>
<dbReference type="SMART" id="SM00751">
    <property type="entry name" value="BSD"/>
    <property type="match status" value="2"/>
</dbReference>
<keyword evidence="10" id="KW-1185">Reference proteome</keyword>
<evidence type="ECO:0000256" key="4">
    <source>
        <dbReference type="ARBA" id="ARBA00023015"/>
    </source>
</evidence>
<dbReference type="InterPro" id="IPR027079">
    <property type="entry name" value="Tfb1/GTF2H1"/>
</dbReference>
<reference evidence="9 10" key="1">
    <citation type="submission" date="2017-06" db="EMBL/GenBank/DDBJ databases">
        <title>Ant-infecting Ophiocordyceps genomes reveal a high diversity of potential behavioral manipulation genes and a possible major role for enterotoxins.</title>
        <authorList>
            <person name="De Bekker C."/>
            <person name="Evans H.C."/>
            <person name="Brachmann A."/>
            <person name="Hughes D.P."/>
        </authorList>
    </citation>
    <scope>NUCLEOTIDE SEQUENCE [LARGE SCALE GENOMIC DNA]</scope>
    <source>
        <strain evidence="9 10">1348a</strain>
    </source>
</reference>
<name>A0A2C5ZA96_9HYPO</name>
<feature type="domain" description="BSD" evidence="8">
    <location>
        <begin position="222"/>
        <end position="273"/>
    </location>
</feature>
<dbReference type="EMBL" id="NJEU01000335">
    <property type="protein sequence ID" value="PHH76091.1"/>
    <property type="molecule type" value="Genomic_DNA"/>
</dbReference>
<keyword evidence="6" id="KW-0539">Nucleus</keyword>
<protein>
    <recommendedName>
        <fullName evidence="8">BSD domain-containing protein</fullName>
    </recommendedName>
</protein>
<dbReference type="GO" id="GO:0006351">
    <property type="term" value="P:DNA-templated transcription"/>
    <property type="evidence" value="ECO:0007669"/>
    <property type="project" value="InterPro"/>
</dbReference>
<evidence type="ECO:0000256" key="7">
    <source>
        <dbReference type="SAM" id="MobiDB-lite"/>
    </source>
</evidence>
<feature type="region of interest" description="Disordered" evidence="7">
    <location>
        <begin position="453"/>
        <end position="474"/>
    </location>
</feature>
<comment type="similarity">
    <text evidence="2">Belongs to the TFB1 family.</text>
</comment>
<sequence>MAIPAGRTLFKKKDGILTLTPDRRTLTWTPNTGGPPTVSLPVASITNLQQTPDTSPKVMLKVFQKSETGGDAVPYLFHFNTSEARAEAKVLKDILSTFLTDLRSNEVPRPAGADTPSAASGSASASMAFASAVNSHPSSTRWFDDDQLKADIELQQSLMKKDKSLHQLYVNAVDAKPESVSTAAFNSQFWSSRTDRLRLHAIDLNQKRGAYNVLSTVKPRTVDGELKLNISVEQVQMILEQHPLIKRIYNENVPKISEAQFWSRFFLSRLSKQLRGERVSESERPDPLFDKHDVSENTQSFQNMIIARSVPRIIDVEANEENQGGFRSGNAKDVEMRPRANISIGKTFNSLSQSIMANAAPSDGNQGDPQGSFDTLNQLMLHDLQGDRQQERIMLNVREQNRSFFSRDSTAPTANERIFAKQDPRQVLEAFKASLDQLDTYGPDRTALQALIDFDDESNSDEEEQRKSPFGSRAAYNAAEKEIMDRIRQQRSKEYGHDGDVTSPMGLSPVMTEKCTLAHATTIEFLRQFWNAFLSGDANRALELQYLAQSLSQSATRLAAVADEAEVEREAAIRQRKHDIRIHFERTGKRLKWKSDMVGGGRDAVNNLYRPTFITLEKAQHEYAKALEAEGIQASTE</sequence>
<feature type="compositionally biased region" description="Acidic residues" evidence="7">
    <location>
        <begin position="453"/>
        <end position="463"/>
    </location>
</feature>
<dbReference type="SUPFAM" id="SSF140383">
    <property type="entry name" value="BSD domain-like"/>
    <property type="match status" value="1"/>
</dbReference>
<evidence type="ECO:0000256" key="6">
    <source>
        <dbReference type="ARBA" id="ARBA00023242"/>
    </source>
</evidence>
<evidence type="ECO:0000259" key="8">
    <source>
        <dbReference type="PROSITE" id="PS50858"/>
    </source>
</evidence>
<comment type="subcellular location">
    <subcellularLocation>
        <location evidence="1">Nucleus</location>
    </subcellularLocation>
</comment>
<keyword evidence="3" id="KW-0677">Repeat</keyword>
<dbReference type="Proteomes" id="UP000224854">
    <property type="component" value="Unassembled WGS sequence"/>
</dbReference>
<keyword evidence="4" id="KW-0805">Transcription regulation</keyword>
<dbReference type="Gene3D" id="1.10.3970.10">
    <property type="entry name" value="BSD domain"/>
    <property type="match status" value="1"/>
</dbReference>
<gene>
    <name evidence="9" type="ORF">CDD82_4139</name>
</gene>
<dbReference type="AlphaFoldDB" id="A0A2C5ZA96"/>
<dbReference type="PANTHER" id="PTHR12856">
    <property type="entry name" value="TRANSCRIPTION INITIATION FACTOR IIH-RELATED"/>
    <property type="match status" value="1"/>
</dbReference>
<feature type="domain" description="BSD" evidence="8">
    <location>
        <begin position="142"/>
        <end position="201"/>
    </location>
</feature>
<evidence type="ECO:0000313" key="10">
    <source>
        <dbReference type="Proteomes" id="UP000224854"/>
    </source>
</evidence>
<dbReference type="InterPro" id="IPR035925">
    <property type="entry name" value="BSD_dom_sf"/>
</dbReference>
<evidence type="ECO:0000256" key="2">
    <source>
        <dbReference type="ARBA" id="ARBA00009448"/>
    </source>
</evidence>
<dbReference type="OrthoDB" id="360521at2759"/>
<dbReference type="Pfam" id="PF03909">
    <property type="entry name" value="BSD"/>
    <property type="match status" value="2"/>
</dbReference>
<keyword evidence="5" id="KW-0804">Transcription</keyword>
<dbReference type="CDD" id="cd13229">
    <property type="entry name" value="PH_TFIIH"/>
    <property type="match status" value="1"/>
</dbReference>
<proteinExistence type="inferred from homology"/>
<dbReference type="Pfam" id="PF08567">
    <property type="entry name" value="PH_TFIIH"/>
    <property type="match status" value="1"/>
</dbReference>
<dbReference type="PROSITE" id="PS50858">
    <property type="entry name" value="BSD"/>
    <property type="match status" value="2"/>
</dbReference>
<dbReference type="Gene3D" id="2.30.29.30">
    <property type="entry name" value="Pleckstrin-homology domain (PH domain)/Phosphotyrosine-binding domain (PTB)"/>
    <property type="match status" value="1"/>
</dbReference>
<evidence type="ECO:0000256" key="5">
    <source>
        <dbReference type="ARBA" id="ARBA00023163"/>
    </source>
</evidence>
<accession>A0A2C5ZA96</accession>
<organism evidence="9 10">
    <name type="scientific">Ophiocordyceps australis</name>
    <dbReference type="NCBI Taxonomy" id="1399860"/>
    <lineage>
        <taxon>Eukaryota</taxon>
        <taxon>Fungi</taxon>
        <taxon>Dikarya</taxon>
        <taxon>Ascomycota</taxon>
        <taxon>Pezizomycotina</taxon>
        <taxon>Sordariomycetes</taxon>
        <taxon>Hypocreomycetidae</taxon>
        <taxon>Hypocreales</taxon>
        <taxon>Ophiocordycipitaceae</taxon>
        <taxon>Ophiocordyceps</taxon>
    </lineage>
</organism>
<dbReference type="SUPFAM" id="SSF50729">
    <property type="entry name" value="PH domain-like"/>
    <property type="match status" value="1"/>
</dbReference>
<evidence type="ECO:0000256" key="3">
    <source>
        <dbReference type="ARBA" id="ARBA00022737"/>
    </source>
</evidence>
<evidence type="ECO:0000313" key="9">
    <source>
        <dbReference type="EMBL" id="PHH76091.1"/>
    </source>
</evidence>
<dbReference type="GO" id="GO:0000439">
    <property type="term" value="C:transcription factor TFIIH core complex"/>
    <property type="evidence" value="ECO:0007669"/>
    <property type="project" value="InterPro"/>
</dbReference>